<reference evidence="1" key="1">
    <citation type="submission" date="2021-01" db="EMBL/GenBank/DDBJ databases">
        <authorList>
            <person name="Corre E."/>
            <person name="Pelletier E."/>
            <person name="Niang G."/>
            <person name="Scheremetjew M."/>
            <person name="Finn R."/>
            <person name="Kale V."/>
            <person name="Holt S."/>
            <person name="Cochrane G."/>
            <person name="Meng A."/>
            <person name="Brown T."/>
            <person name="Cohen L."/>
        </authorList>
    </citation>
    <scope>NUCLEOTIDE SEQUENCE</scope>
    <source>
        <strain evidence="1">UIO037</strain>
    </source>
</reference>
<organism evidence="1">
    <name type="scientific">Prymnesium polylepis</name>
    <dbReference type="NCBI Taxonomy" id="72548"/>
    <lineage>
        <taxon>Eukaryota</taxon>
        <taxon>Haptista</taxon>
        <taxon>Haptophyta</taxon>
        <taxon>Prymnesiophyceae</taxon>
        <taxon>Prymnesiales</taxon>
        <taxon>Prymnesiaceae</taxon>
        <taxon>Prymnesium</taxon>
    </lineage>
</organism>
<evidence type="ECO:0000313" key="1">
    <source>
        <dbReference type="EMBL" id="CAE2258298.1"/>
    </source>
</evidence>
<name>A0A6T8CF42_9EUKA</name>
<sequence length="450" mass="49755">MPDFAHSMCKFGLWVNLKNPRLKVIDWSELQTTQELPKSLALASVSIRVLHFPMDIHLPYLDAPEPEAKAAAPPTEDYSGLGNTAEPNVLVLGGMIMIELLTLPPSAKKIKGWTLRPVTELTHTVQRIEYPIPPAGADAEAAKAAAATAPPLRLTYPLPSHVVVPADPSVGWWDEETKSWKTVGVTQISVDPESRILSFTSTRLGSLAMLQPTNIDFPYVNWLLSPTDRTSCKFLLQTQRYLLEMRISDKGVALKTTTPELPQLSHLLNKNMPPTTLVLSLRECGINLSPTDSDVNGLEAGMVPKQPPIENVAYSQMMSLLPRYSLAPSKWNRSRGAAKMIFRFKVKTESGELDLETGEAKEPDPFAEVDDSWPAIVFADRYVCRVKALDSDSTCDESPLPETTAHSTALECVAVDDEDMRPELGMSSRLYLELAAQLLTKLRVFSFSKM</sequence>
<dbReference type="GO" id="GO:0008017">
    <property type="term" value="F:microtubule binding"/>
    <property type="evidence" value="ECO:0007669"/>
    <property type="project" value="TreeGrafter"/>
</dbReference>
<protein>
    <submittedName>
        <fullName evidence="1">Uncharacterized protein</fullName>
    </submittedName>
</protein>
<gene>
    <name evidence="1" type="ORF">CPOL0286_LOCUS15965</name>
    <name evidence="2" type="ORF">CPOL0286_LOCUS15966</name>
</gene>
<dbReference type="AlphaFoldDB" id="A0A6T8CF42"/>
<proteinExistence type="predicted"/>
<dbReference type="InterPro" id="IPR023247">
    <property type="entry name" value="IC97/Dnai7-like"/>
</dbReference>
<evidence type="ECO:0000313" key="2">
    <source>
        <dbReference type="EMBL" id="CAE2258302.1"/>
    </source>
</evidence>
<dbReference type="GO" id="GO:0048487">
    <property type="term" value="F:beta-tubulin binding"/>
    <property type="evidence" value="ECO:0007669"/>
    <property type="project" value="TreeGrafter"/>
</dbReference>
<accession>A0A6T8CF42</accession>
<dbReference type="EMBL" id="HBKO01035073">
    <property type="protein sequence ID" value="CAE2258302.1"/>
    <property type="molecule type" value="Transcribed_RNA"/>
</dbReference>
<dbReference type="EMBL" id="HBKO01035072">
    <property type="protein sequence ID" value="CAE2258298.1"/>
    <property type="molecule type" value="Transcribed_RNA"/>
</dbReference>
<dbReference type="GO" id="GO:0005930">
    <property type="term" value="C:axoneme"/>
    <property type="evidence" value="ECO:0007669"/>
    <property type="project" value="TreeGrafter"/>
</dbReference>
<dbReference type="PANTHER" id="PTHR20929">
    <property type="entry name" value="LUNG ADENOMA SUSCEPTIBILITY 1-RELATED"/>
    <property type="match status" value="1"/>
</dbReference>
<dbReference type="PANTHER" id="PTHR20929:SF11">
    <property type="entry name" value="DYNEIN AXONEMAL INTERMEDIATE CHAIN 7"/>
    <property type="match status" value="1"/>
</dbReference>